<dbReference type="KEGG" id="bva:BVAF_169"/>
<evidence type="ECO:0000259" key="6">
    <source>
        <dbReference type="PROSITE" id="PS51782"/>
    </source>
</evidence>
<sequence>MLDEILVVYKMVIFTFLEILLYFGIYLNLDFYMPYRMYFNTVKCISCIEQWRFCYAPEKHNFFHEYNNLNYNVYKDSVYVVKAGDTLFYIAWITGNNYLDLSKKNNISDINMLKVGQVIKVKQNIIIWSLYCIRNKIKEKYILLRKTYIKLYKINFFNNITSCFNKSDKIIFTYYWARPTLGKIINTFSDCEGGNKGIDISGLFNQPIFAAYSGKVIYVGDVLKGYGNLIIIKHDNDYLSAYAHNNKILVTERQQVKTGEQIATMGNSGTNEVKLHFEIRHKGKSVNPLFLISFTY</sequence>
<dbReference type="HOGENOM" id="CLU_029425_0_2_6"/>
<keyword evidence="8" id="KW-1185">Reference proteome</keyword>
<dbReference type="CDD" id="cd12797">
    <property type="entry name" value="M23_peptidase"/>
    <property type="match status" value="1"/>
</dbReference>
<evidence type="ECO:0000256" key="2">
    <source>
        <dbReference type="ARBA" id="ARBA00037728"/>
    </source>
</evidence>
<protein>
    <recommendedName>
        <fullName evidence="4">Murein hydrolase activator NlpD</fullName>
    </recommendedName>
</protein>
<dbReference type="CDD" id="cd00118">
    <property type="entry name" value="LysM"/>
    <property type="match status" value="1"/>
</dbReference>
<reference evidence="7 8" key="1">
    <citation type="journal article" date="2010" name="BMC Genomics">
        <title>Unprecedented loss of ammonia assimilation capability in a urease-encoding bacterial mutualist.</title>
        <authorList>
            <person name="Williams L.E."/>
            <person name="Wernegreen J.J."/>
        </authorList>
    </citation>
    <scope>NUCLEOTIDE SEQUENCE [LARGE SCALE GENOMIC DNA]</scope>
    <source>
        <strain evidence="7 8">BVAF</strain>
    </source>
</reference>
<evidence type="ECO:0000256" key="3">
    <source>
        <dbReference type="ARBA" id="ARBA00038420"/>
    </source>
</evidence>
<keyword evidence="5" id="KW-0472">Membrane</keyword>
<dbReference type="STRING" id="859654.BVAF_169"/>
<dbReference type="GO" id="GO:0004222">
    <property type="term" value="F:metalloendopeptidase activity"/>
    <property type="evidence" value="ECO:0007669"/>
    <property type="project" value="TreeGrafter"/>
</dbReference>
<comment type="function">
    <text evidence="2">Activator of the cell wall hydrolase AmiC. Required for septal murein cleavage and daughter cell separation during cell division.</text>
</comment>
<evidence type="ECO:0000313" key="7">
    <source>
        <dbReference type="EMBL" id="ADV33576.1"/>
    </source>
</evidence>
<dbReference type="OrthoDB" id="9795421at2"/>
<dbReference type="Gene3D" id="3.10.350.10">
    <property type="entry name" value="LysM domain"/>
    <property type="match status" value="1"/>
</dbReference>
<dbReference type="InterPro" id="IPR016047">
    <property type="entry name" value="M23ase_b-sheet_dom"/>
</dbReference>
<evidence type="ECO:0000256" key="4">
    <source>
        <dbReference type="ARBA" id="ARBA00040670"/>
    </source>
</evidence>
<comment type="similarity">
    <text evidence="3">Belongs to the E.coli NlpD/Haemophilus LppB family.</text>
</comment>
<keyword evidence="5" id="KW-0812">Transmembrane</keyword>
<proteinExistence type="inferred from homology"/>
<dbReference type="PANTHER" id="PTHR21666">
    <property type="entry name" value="PEPTIDASE-RELATED"/>
    <property type="match status" value="1"/>
</dbReference>
<dbReference type="GO" id="GO:0005886">
    <property type="term" value="C:plasma membrane"/>
    <property type="evidence" value="ECO:0007669"/>
    <property type="project" value="UniProtKB-SubCell"/>
</dbReference>
<dbReference type="PANTHER" id="PTHR21666:SF263">
    <property type="entry name" value="MUREIN HYDROLASE ACTIVATOR NLPD"/>
    <property type="match status" value="1"/>
</dbReference>
<dbReference type="PROSITE" id="PS51782">
    <property type="entry name" value="LYSM"/>
    <property type="match status" value="1"/>
</dbReference>
<comment type="subcellular location">
    <subcellularLocation>
        <location evidence="1">Cell inner membrane</location>
        <topology evidence="1">Lipid-anchor</topology>
    </subcellularLocation>
</comment>
<evidence type="ECO:0000256" key="5">
    <source>
        <dbReference type="SAM" id="Phobius"/>
    </source>
</evidence>
<feature type="domain" description="LysM" evidence="6">
    <location>
        <begin position="77"/>
        <end position="121"/>
    </location>
</feature>
<keyword evidence="7" id="KW-0449">Lipoprotein</keyword>
<evidence type="ECO:0000256" key="1">
    <source>
        <dbReference type="ARBA" id="ARBA00004519"/>
    </source>
</evidence>
<dbReference type="InterPro" id="IPR011055">
    <property type="entry name" value="Dup_hybrid_motif"/>
</dbReference>
<name>E8Q5S9_BLOVB</name>
<keyword evidence="5" id="KW-1133">Transmembrane helix</keyword>
<dbReference type="InterPro" id="IPR018392">
    <property type="entry name" value="LysM"/>
</dbReference>
<dbReference type="SUPFAM" id="SSF51261">
    <property type="entry name" value="Duplicated hybrid motif"/>
    <property type="match status" value="1"/>
</dbReference>
<dbReference type="Proteomes" id="UP000007464">
    <property type="component" value="Chromosome"/>
</dbReference>
<dbReference type="GO" id="GO:0032153">
    <property type="term" value="C:cell division site"/>
    <property type="evidence" value="ECO:0007669"/>
    <property type="project" value="TreeGrafter"/>
</dbReference>
<dbReference type="EMBL" id="CP002189">
    <property type="protein sequence ID" value="ADV33576.1"/>
    <property type="molecule type" value="Genomic_DNA"/>
</dbReference>
<dbReference type="Gene3D" id="2.70.70.10">
    <property type="entry name" value="Glucose Permease (Domain IIA)"/>
    <property type="match status" value="1"/>
</dbReference>
<dbReference type="AlphaFoldDB" id="E8Q5S9"/>
<dbReference type="GO" id="GO:0009279">
    <property type="term" value="C:cell outer membrane"/>
    <property type="evidence" value="ECO:0007669"/>
    <property type="project" value="TreeGrafter"/>
</dbReference>
<dbReference type="InterPro" id="IPR036779">
    <property type="entry name" value="LysM_dom_sf"/>
</dbReference>
<dbReference type="InterPro" id="IPR050570">
    <property type="entry name" value="Cell_wall_metabolism_enzyme"/>
</dbReference>
<accession>E8Q5S9</accession>
<dbReference type="SMART" id="SM00257">
    <property type="entry name" value="LysM"/>
    <property type="match status" value="1"/>
</dbReference>
<evidence type="ECO:0000313" key="8">
    <source>
        <dbReference type="Proteomes" id="UP000007464"/>
    </source>
</evidence>
<dbReference type="Pfam" id="PF01476">
    <property type="entry name" value="LysM"/>
    <property type="match status" value="1"/>
</dbReference>
<organism evidence="7 8">
    <name type="scientific">Blochmanniella vafra (strain BVAF)</name>
    <dbReference type="NCBI Taxonomy" id="859654"/>
    <lineage>
        <taxon>Bacteria</taxon>
        <taxon>Pseudomonadati</taxon>
        <taxon>Pseudomonadota</taxon>
        <taxon>Gammaproteobacteria</taxon>
        <taxon>Enterobacterales</taxon>
        <taxon>Enterobacteriaceae</taxon>
        <taxon>ant endosymbionts</taxon>
        <taxon>Candidatus Blochmanniella</taxon>
    </lineage>
</organism>
<dbReference type="Pfam" id="PF01551">
    <property type="entry name" value="Peptidase_M23"/>
    <property type="match status" value="1"/>
</dbReference>
<dbReference type="RefSeq" id="WP_013516501.1">
    <property type="nucleotide sequence ID" value="NC_014909.2"/>
</dbReference>
<feature type="transmembrane region" description="Helical" evidence="5">
    <location>
        <begin position="6"/>
        <end position="29"/>
    </location>
</feature>
<gene>
    <name evidence="7" type="primary">nlpD</name>
    <name evidence="7" type="ordered locus">BVAF_169</name>
</gene>